<evidence type="ECO:0000313" key="1">
    <source>
        <dbReference type="EMBL" id="TWT58535.1"/>
    </source>
</evidence>
<name>A0A5C5X8R0_9PLAN</name>
<protein>
    <submittedName>
        <fullName evidence="1">Uncharacterized protein</fullName>
    </submittedName>
</protein>
<dbReference type="Proteomes" id="UP000317243">
    <property type="component" value="Unassembled WGS sequence"/>
</dbReference>
<evidence type="ECO:0000313" key="2">
    <source>
        <dbReference type="Proteomes" id="UP000317243"/>
    </source>
</evidence>
<dbReference type="RefSeq" id="WP_146508995.1">
    <property type="nucleotide sequence ID" value="NZ_SIHI01000001.1"/>
</dbReference>
<organism evidence="1 2">
    <name type="scientific">Thalassoglobus neptunius</name>
    <dbReference type="NCBI Taxonomy" id="1938619"/>
    <lineage>
        <taxon>Bacteria</taxon>
        <taxon>Pseudomonadati</taxon>
        <taxon>Planctomycetota</taxon>
        <taxon>Planctomycetia</taxon>
        <taxon>Planctomycetales</taxon>
        <taxon>Planctomycetaceae</taxon>
        <taxon>Thalassoglobus</taxon>
    </lineage>
</organism>
<keyword evidence="2" id="KW-1185">Reference proteome</keyword>
<sequence length="130" mass="14930">MFVVYLDAENRVQNVTGLYKWIWGFRGGLEKTRYDDRRLDRLKRIVDQIGEVRTSESALPFAFNSLLVGLEVPDETMLEILNIIRPEWVVVGKLGLESELVLTLEDLRNQSDNPKIQERIDALITGGVIE</sequence>
<dbReference type="EMBL" id="SIHI01000001">
    <property type="protein sequence ID" value="TWT58535.1"/>
    <property type="molecule type" value="Genomic_DNA"/>
</dbReference>
<reference evidence="1 2" key="1">
    <citation type="submission" date="2019-02" db="EMBL/GenBank/DDBJ databases">
        <title>Deep-cultivation of Planctomycetes and their phenomic and genomic characterization uncovers novel biology.</title>
        <authorList>
            <person name="Wiegand S."/>
            <person name="Jogler M."/>
            <person name="Boedeker C."/>
            <person name="Pinto D."/>
            <person name="Vollmers J."/>
            <person name="Rivas-Marin E."/>
            <person name="Kohn T."/>
            <person name="Peeters S.H."/>
            <person name="Heuer A."/>
            <person name="Rast P."/>
            <person name="Oberbeckmann S."/>
            <person name="Bunk B."/>
            <person name="Jeske O."/>
            <person name="Meyerdierks A."/>
            <person name="Storesund J.E."/>
            <person name="Kallscheuer N."/>
            <person name="Luecker S."/>
            <person name="Lage O.M."/>
            <person name="Pohl T."/>
            <person name="Merkel B.J."/>
            <person name="Hornburger P."/>
            <person name="Mueller R.-W."/>
            <person name="Bruemmer F."/>
            <person name="Labrenz M."/>
            <person name="Spormann A.M."/>
            <person name="Op Den Camp H."/>
            <person name="Overmann J."/>
            <person name="Amann R."/>
            <person name="Jetten M.S.M."/>
            <person name="Mascher T."/>
            <person name="Medema M.H."/>
            <person name="Devos D.P."/>
            <person name="Kaster A.-K."/>
            <person name="Ovreas L."/>
            <person name="Rohde M."/>
            <person name="Galperin M.Y."/>
            <person name="Jogler C."/>
        </authorList>
    </citation>
    <scope>NUCLEOTIDE SEQUENCE [LARGE SCALE GENOMIC DNA]</scope>
    <source>
        <strain evidence="1 2">KOR42</strain>
    </source>
</reference>
<dbReference type="AlphaFoldDB" id="A0A5C5X8R0"/>
<gene>
    <name evidence="1" type="ORF">KOR42_19160</name>
</gene>
<comment type="caution">
    <text evidence="1">The sequence shown here is derived from an EMBL/GenBank/DDBJ whole genome shotgun (WGS) entry which is preliminary data.</text>
</comment>
<accession>A0A5C5X8R0</accession>
<proteinExistence type="predicted"/>